<evidence type="ECO:0000313" key="1">
    <source>
        <dbReference type="EMBL" id="QID06544.1"/>
    </source>
</evidence>
<reference evidence="1" key="1">
    <citation type="submission" date="2019-07" db="EMBL/GenBank/DDBJ databases">
        <title>The discovery of a new lineage B mimivirus raises questions about particles surface fibrils.</title>
        <authorList>
            <person name="Silva L.K.S."/>
            <person name="Rodrigues R.A.L."/>
            <person name="Andrade A.C.S.P."/>
            <person name="Hikida H."/>
            <person name="Andreani J."/>
            <person name="Levasseur A."/>
            <person name="La Scola B."/>
            <person name="Abrahao J.S."/>
        </authorList>
    </citation>
    <scope>NUCLEOTIDE SEQUENCE</scope>
    <source>
        <strain evidence="1">B60</strain>
    </source>
</reference>
<accession>A0A6G6ACJ2</accession>
<protein>
    <submittedName>
        <fullName evidence="1">Uncharacterized protein</fullName>
    </submittedName>
</protein>
<sequence length="68" mass="7966">MTYWGPQKWNCVHENDYIQNKIKCPKCKYVMAITKPIILQNVLIICGNCKFTINIEQITNIISESFKT</sequence>
<organism evidence="1">
    <name type="scientific">Borely moumouvirus</name>
    <dbReference type="NCBI Taxonomy" id="2712067"/>
    <lineage>
        <taxon>Viruses</taxon>
        <taxon>Varidnaviria</taxon>
        <taxon>Bamfordvirae</taxon>
        <taxon>Nucleocytoviricota</taxon>
        <taxon>Megaviricetes</taxon>
        <taxon>Imitervirales</taxon>
        <taxon>Mimiviridae</taxon>
        <taxon>Megamimivirinae</taxon>
        <taxon>Moumouvirus</taxon>
    </lineage>
</organism>
<proteinExistence type="predicted"/>
<name>A0A6G6ACJ2_9VIRU</name>
<dbReference type="EMBL" id="MN175499">
    <property type="protein sequence ID" value="QID06544.1"/>
    <property type="molecule type" value="Genomic_DNA"/>
</dbReference>